<keyword evidence="2" id="KW-1133">Transmembrane helix</keyword>
<feature type="transmembrane region" description="Helical" evidence="2">
    <location>
        <begin position="108"/>
        <end position="133"/>
    </location>
</feature>
<evidence type="ECO:0000313" key="3">
    <source>
        <dbReference type="EMBL" id="CAF9941514.1"/>
    </source>
</evidence>
<comment type="caution">
    <text evidence="3">The sequence shown here is derived from an EMBL/GenBank/DDBJ whole genome shotgun (WGS) entry which is preliminary data.</text>
</comment>
<keyword evidence="2" id="KW-0812">Transmembrane</keyword>
<organism evidence="3 4">
    <name type="scientific">Imshaugia aleurites</name>
    <dbReference type="NCBI Taxonomy" id="172621"/>
    <lineage>
        <taxon>Eukaryota</taxon>
        <taxon>Fungi</taxon>
        <taxon>Dikarya</taxon>
        <taxon>Ascomycota</taxon>
        <taxon>Pezizomycotina</taxon>
        <taxon>Lecanoromycetes</taxon>
        <taxon>OSLEUM clade</taxon>
        <taxon>Lecanoromycetidae</taxon>
        <taxon>Lecanorales</taxon>
        <taxon>Lecanorineae</taxon>
        <taxon>Parmeliaceae</taxon>
        <taxon>Imshaugia</taxon>
    </lineage>
</organism>
<accession>A0A8H3J6F5</accession>
<feature type="transmembrane region" description="Helical" evidence="2">
    <location>
        <begin position="21"/>
        <end position="42"/>
    </location>
</feature>
<reference evidence="3" key="1">
    <citation type="submission" date="2021-03" db="EMBL/GenBank/DDBJ databases">
        <authorList>
            <person name="Tagirdzhanova G."/>
        </authorList>
    </citation>
    <scope>NUCLEOTIDE SEQUENCE</scope>
</reference>
<feature type="transmembrane region" description="Helical" evidence="2">
    <location>
        <begin position="203"/>
        <end position="226"/>
    </location>
</feature>
<dbReference type="OrthoDB" id="5279542at2759"/>
<evidence type="ECO:0000256" key="1">
    <source>
        <dbReference type="SAM" id="MobiDB-lite"/>
    </source>
</evidence>
<feature type="compositionally biased region" description="Low complexity" evidence="1">
    <location>
        <begin position="305"/>
        <end position="319"/>
    </location>
</feature>
<gene>
    <name evidence="3" type="ORF">IMSHALPRED_002762</name>
</gene>
<evidence type="ECO:0000313" key="4">
    <source>
        <dbReference type="Proteomes" id="UP000664534"/>
    </source>
</evidence>
<protein>
    <submittedName>
        <fullName evidence="3">Uncharacterized protein</fullName>
    </submittedName>
</protein>
<dbReference type="Proteomes" id="UP000664534">
    <property type="component" value="Unassembled WGS sequence"/>
</dbReference>
<sequence length="377" mass="41369">MARPSRSAMYADDATFLWKATLRFLAIFLAIVGIGTTAWAMISHTDGPTIDTDASDYSYDYENNFFFGRNVLLPWQFITLGLSILWNMANIIVLLVRNRAIHPGANVACDLLLWLGLWATGAFANLCALNYLYYNPDDDDSYDDGSPYGGGTYSNGTQYSYTSNGTIVPVMNSSAVASTNTCAGFTTCAAQDQYVSAMHHKGVVIAVGVSMAYVILLFHFALFISACRYTHARRRSVPNRQSRAITAEATEIARKMIADMTGPNGAFIPRNQTLLGGSYQPLNETGEAMELRQRQSRTQPGYDYQPVQQGDVEEGQGQQLSRDEGVPRRSGQTAPGSPTAESSSAPMRRSRLRKSFGPDEEIHPALRDDPDVIAHAI</sequence>
<proteinExistence type="predicted"/>
<feature type="compositionally biased region" description="Polar residues" evidence="1">
    <location>
        <begin position="330"/>
        <end position="345"/>
    </location>
</feature>
<feature type="region of interest" description="Disordered" evidence="1">
    <location>
        <begin position="294"/>
        <end position="377"/>
    </location>
</feature>
<dbReference type="EMBL" id="CAJPDT010000150">
    <property type="protein sequence ID" value="CAF9941514.1"/>
    <property type="molecule type" value="Genomic_DNA"/>
</dbReference>
<keyword evidence="4" id="KW-1185">Reference proteome</keyword>
<feature type="transmembrane region" description="Helical" evidence="2">
    <location>
        <begin position="75"/>
        <end position="96"/>
    </location>
</feature>
<evidence type="ECO:0000256" key="2">
    <source>
        <dbReference type="SAM" id="Phobius"/>
    </source>
</evidence>
<feature type="compositionally biased region" description="Basic and acidic residues" evidence="1">
    <location>
        <begin position="356"/>
        <end position="377"/>
    </location>
</feature>
<dbReference type="AlphaFoldDB" id="A0A8H3J6F5"/>
<keyword evidence="2" id="KW-0472">Membrane</keyword>
<name>A0A8H3J6F5_9LECA</name>